<evidence type="ECO:0000313" key="2">
    <source>
        <dbReference type="EMBL" id="MBA2935136.1"/>
    </source>
</evidence>
<keyword evidence="1" id="KW-0732">Signal</keyword>
<keyword evidence="3" id="KW-1185">Reference proteome</keyword>
<evidence type="ECO:0008006" key="4">
    <source>
        <dbReference type="Google" id="ProtNLM"/>
    </source>
</evidence>
<gene>
    <name evidence="2" type="ORF">HZF05_13675</name>
</gene>
<dbReference type="Proteomes" id="UP000570166">
    <property type="component" value="Unassembled WGS sequence"/>
</dbReference>
<feature type="signal peptide" evidence="1">
    <location>
        <begin position="1"/>
        <end position="29"/>
    </location>
</feature>
<proteinExistence type="predicted"/>
<dbReference type="RefSeq" id="WP_160364585.1">
    <property type="nucleotide sequence ID" value="NZ_JACEIB010000022.1"/>
</dbReference>
<evidence type="ECO:0000256" key="1">
    <source>
        <dbReference type="SAM" id="SignalP"/>
    </source>
</evidence>
<dbReference type="AlphaFoldDB" id="A0A838LAI6"/>
<accession>A0A838LAI6</accession>
<evidence type="ECO:0000313" key="3">
    <source>
        <dbReference type="Proteomes" id="UP000570166"/>
    </source>
</evidence>
<protein>
    <recommendedName>
        <fullName evidence="4">Secreted protein</fullName>
    </recommendedName>
</protein>
<reference evidence="2 3" key="1">
    <citation type="submission" date="2020-07" db="EMBL/GenBank/DDBJ databases">
        <authorList>
            <person name="Sun Q."/>
        </authorList>
    </citation>
    <scope>NUCLEOTIDE SEQUENCE [LARGE SCALE GENOMIC DNA]</scope>
    <source>
        <strain evidence="2 3">CGMCC 1.13654</strain>
    </source>
</reference>
<name>A0A838LAI6_9SPHN</name>
<comment type="caution">
    <text evidence="2">The sequence shown here is derived from an EMBL/GenBank/DDBJ whole genome shotgun (WGS) entry which is preliminary data.</text>
</comment>
<feature type="chain" id="PRO_5032703580" description="Secreted protein" evidence="1">
    <location>
        <begin position="30"/>
        <end position="183"/>
    </location>
</feature>
<sequence>MNKHSLKTWRRTTWATAAAIGLISVPSRAAPGSGIPGWMHAHNQESIAQFRADTHVTAPLVTRPGQLPTITLPVIIGSHRLHASFSFYEGRLHDLDVATSTVDKVPCTEISDYLDELLGPGEPFKGYELYLPGTSNDSDSPSYVPRDSYQWNIPGDNGRGIIILTVFRGQPNCSGFSISTGTG</sequence>
<organism evidence="2 3">
    <name type="scientific">Sphingomonas chungangi</name>
    <dbReference type="NCBI Taxonomy" id="2683589"/>
    <lineage>
        <taxon>Bacteria</taxon>
        <taxon>Pseudomonadati</taxon>
        <taxon>Pseudomonadota</taxon>
        <taxon>Alphaproteobacteria</taxon>
        <taxon>Sphingomonadales</taxon>
        <taxon>Sphingomonadaceae</taxon>
        <taxon>Sphingomonas</taxon>
    </lineage>
</organism>
<dbReference type="EMBL" id="JACEIB010000022">
    <property type="protein sequence ID" value="MBA2935136.1"/>
    <property type="molecule type" value="Genomic_DNA"/>
</dbReference>